<dbReference type="InterPro" id="IPR001761">
    <property type="entry name" value="Peripla_BP/Lac1_sug-bd_dom"/>
</dbReference>
<dbReference type="Proteomes" id="UP000198806">
    <property type="component" value="Unassembled WGS sequence"/>
</dbReference>
<evidence type="ECO:0000256" key="4">
    <source>
        <dbReference type="ARBA" id="ARBA00023163"/>
    </source>
</evidence>
<dbReference type="Pfam" id="PF00356">
    <property type="entry name" value="LacI"/>
    <property type="match status" value="1"/>
</dbReference>
<dbReference type="Gene3D" id="1.10.260.40">
    <property type="entry name" value="lambda repressor-like DNA-binding domains"/>
    <property type="match status" value="1"/>
</dbReference>
<keyword evidence="2" id="KW-0805">Transcription regulation</keyword>
<dbReference type="OrthoDB" id="9775106at2"/>
<dbReference type="EMBL" id="FOWD01000009">
    <property type="protein sequence ID" value="SFO10923.1"/>
    <property type="molecule type" value="Genomic_DNA"/>
</dbReference>
<dbReference type="SMART" id="SM00354">
    <property type="entry name" value="HTH_LACI"/>
    <property type="match status" value="1"/>
</dbReference>
<dbReference type="PROSITE" id="PS00356">
    <property type="entry name" value="HTH_LACI_1"/>
    <property type="match status" value="1"/>
</dbReference>
<dbReference type="Pfam" id="PF00532">
    <property type="entry name" value="Peripla_BP_1"/>
    <property type="match status" value="1"/>
</dbReference>
<keyword evidence="4" id="KW-0804">Transcription</keyword>
<dbReference type="PROSITE" id="PS50932">
    <property type="entry name" value="HTH_LACI_2"/>
    <property type="match status" value="1"/>
</dbReference>
<name>A0A1I5EHV6_9FIRM</name>
<dbReference type="PANTHER" id="PTHR30146">
    <property type="entry name" value="LACI-RELATED TRANSCRIPTIONAL REPRESSOR"/>
    <property type="match status" value="1"/>
</dbReference>
<dbReference type="InterPro" id="IPR028082">
    <property type="entry name" value="Peripla_BP_I"/>
</dbReference>
<keyword evidence="3" id="KW-0238">DNA-binding</keyword>
<dbReference type="STRING" id="1527.SAMN04489757_10966"/>
<dbReference type="InterPro" id="IPR010982">
    <property type="entry name" value="Lambda_DNA-bd_dom_sf"/>
</dbReference>
<dbReference type="SUPFAM" id="SSF53822">
    <property type="entry name" value="Periplasmic binding protein-like I"/>
    <property type="match status" value="1"/>
</dbReference>
<sequence length="331" mass="36993">MSNIKDVAERAGVSPSTVSRVLSDNQYYIKKETREKVLKAVKELNYTPNVLAKGLKGGRSNNIGLLIPNIQNEMFPPIIRGVEDFVRKRGYNIILCDIDDDIEIEKYYVNKLSQNIVDGFIVCSMLKDSDSIRQLHKDGFPVVLVSRYYGEKMNSVIINNYQAGYDATNYLIRTGNKKIAIVVGRPELNVYGQRLQGYKDAIQNAGLELDENLIIYETSGDNGLYQAMMELLKKEDRIDAVFATSDPKAIVTMKAIMDYGLKIPDDISVLGFDNIAVSTLLNPPLSTVSQPFYQMGSLAAKKLLNIINGHGPAEPVIDMLDTEIIIRKTTK</sequence>
<evidence type="ECO:0000256" key="2">
    <source>
        <dbReference type="ARBA" id="ARBA00023015"/>
    </source>
</evidence>
<proteinExistence type="predicted"/>
<keyword evidence="7" id="KW-1185">Reference proteome</keyword>
<gene>
    <name evidence="6" type="ORF">SAMN04489757_10966</name>
</gene>
<organism evidence="6 7">
    <name type="scientific">Anaerocolumna aminovalerica</name>
    <dbReference type="NCBI Taxonomy" id="1527"/>
    <lineage>
        <taxon>Bacteria</taxon>
        <taxon>Bacillati</taxon>
        <taxon>Bacillota</taxon>
        <taxon>Clostridia</taxon>
        <taxon>Lachnospirales</taxon>
        <taxon>Lachnospiraceae</taxon>
        <taxon>Anaerocolumna</taxon>
    </lineage>
</organism>
<evidence type="ECO:0000313" key="6">
    <source>
        <dbReference type="EMBL" id="SFO10923.1"/>
    </source>
</evidence>
<dbReference type="SUPFAM" id="SSF47413">
    <property type="entry name" value="lambda repressor-like DNA-binding domains"/>
    <property type="match status" value="1"/>
</dbReference>
<dbReference type="CDD" id="cd01392">
    <property type="entry name" value="HTH_LacI"/>
    <property type="match status" value="1"/>
</dbReference>
<evidence type="ECO:0000259" key="5">
    <source>
        <dbReference type="PROSITE" id="PS50932"/>
    </source>
</evidence>
<dbReference type="GO" id="GO:0000976">
    <property type="term" value="F:transcription cis-regulatory region binding"/>
    <property type="evidence" value="ECO:0007669"/>
    <property type="project" value="TreeGrafter"/>
</dbReference>
<dbReference type="PANTHER" id="PTHR30146:SF148">
    <property type="entry name" value="HTH-TYPE TRANSCRIPTIONAL REPRESSOR PURR-RELATED"/>
    <property type="match status" value="1"/>
</dbReference>
<accession>A0A1I5EHV6</accession>
<dbReference type="Gene3D" id="3.40.50.2300">
    <property type="match status" value="2"/>
</dbReference>
<dbReference type="PRINTS" id="PR00036">
    <property type="entry name" value="HTHLACI"/>
</dbReference>
<protein>
    <submittedName>
        <fullName evidence="6">Transcriptional regulator, LacI family</fullName>
    </submittedName>
</protein>
<feature type="domain" description="HTH lacI-type" evidence="5">
    <location>
        <begin position="2"/>
        <end position="57"/>
    </location>
</feature>
<reference evidence="6 7" key="1">
    <citation type="submission" date="2016-10" db="EMBL/GenBank/DDBJ databases">
        <authorList>
            <person name="de Groot N.N."/>
        </authorList>
    </citation>
    <scope>NUCLEOTIDE SEQUENCE [LARGE SCALE GENOMIC DNA]</scope>
    <source>
        <strain evidence="6 7">DSM 1283</strain>
    </source>
</reference>
<evidence type="ECO:0000313" key="7">
    <source>
        <dbReference type="Proteomes" id="UP000198806"/>
    </source>
</evidence>
<dbReference type="GO" id="GO:0003700">
    <property type="term" value="F:DNA-binding transcription factor activity"/>
    <property type="evidence" value="ECO:0007669"/>
    <property type="project" value="TreeGrafter"/>
</dbReference>
<dbReference type="AlphaFoldDB" id="A0A1I5EHV6"/>
<dbReference type="CDD" id="cd06267">
    <property type="entry name" value="PBP1_LacI_sugar_binding-like"/>
    <property type="match status" value="1"/>
</dbReference>
<dbReference type="InterPro" id="IPR000843">
    <property type="entry name" value="HTH_LacI"/>
</dbReference>
<dbReference type="RefSeq" id="WP_091685630.1">
    <property type="nucleotide sequence ID" value="NZ_BAABFM010000073.1"/>
</dbReference>
<evidence type="ECO:0000256" key="1">
    <source>
        <dbReference type="ARBA" id="ARBA00022491"/>
    </source>
</evidence>
<evidence type="ECO:0000256" key="3">
    <source>
        <dbReference type="ARBA" id="ARBA00023125"/>
    </source>
</evidence>
<keyword evidence="1" id="KW-0678">Repressor</keyword>